<accession>A0A1Y4SVV1</accession>
<feature type="transmembrane region" description="Helical" evidence="1">
    <location>
        <begin position="21"/>
        <end position="40"/>
    </location>
</feature>
<evidence type="ECO:0000313" key="3">
    <source>
        <dbReference type="Proteomes" id="UP000195305"/>
    </source>
</evidence>
<keyword evidence="3" id="KW-1185">Reference proteome</keyword>
<sequence>MGNLFGKFTLYDIISMTIPGFLVMLGVCLVIPGTVHQFVVSVDNSWFIFVIGISVSYSVGWIISEISKCIIKVNLKCKKVLCVNWGIVILVDFGMFYALSQMNFRSYSCFIKMILVGIIVLNFILFIISCCYWKCLKDKEKNQKKKDEYDKEYSILMEKCYGYLKEEYPGFDKQMEGETDIVKKVEVMAESADLLIQTDDKYHRLHNYSSSKSFSKNMGTVCLFWIGILLYQLFYNSKDICFAVVYTLGILFLLFGFIAMQRRYKRFKKKMEVLIVTYYLDFLENKKNKDSNYNTNQFDLNLNINNHDGRKS</sequence>
<dbReference type="Proteomes" id="UP000195305">
    <property type="component" value="Unassembled WGS sequence"/>
</dbReference>
<dbReference type="AlphaFoldDB" id="A0A1Y4SVV1"/>
<organism evidence="2 3">
    <name type="scientific">Massilimicrobiota timonensis</name>
    <dbReference type="NCBI Taxonomy" id="1776392"/>
    <lineage>
        <taxon>Bacteria</taxon>
        <taxon>Bacillati</taxon>
        <taxon>Bacillota</taxon>
        <taxon>Erysipelotrichia</taxon>
        <taxon>Erysipelotrichales</taxon>
        <taxon>Erysipelotrichaceae</taxon>
        <taxon>Massilimicrobiota</taxon>
    </lineage>
</organism>
<keyword evidence="1" id="KW-0812">Transmembrane</keyword>
<dbReference type="OrthoDB" id="1659152at2"/>
<gene>
    <name evidence="2" type="ORF">B5E75_08245</name>
</gene>
<dbReference type="RefSeq" id="WP_087358273.1">
    <property type="nucleotide sequence ID" value="NZ_NFLJ01000021.1"/>
</dbReference>
<feature type="transmembrane region" description="Helical" evidence="1">
    <location>
        <begin position="240"/>
        <end position="260"/>
    </location>
</feature>
<dbReference type="EMBL" id="NFLJ01000021">
    <property type="protein sequence ID" value="OUQ34037.1"/>
    <property type="molecule type" value="Genomic_DNA"/>
</dbReference>
<keyword evidence="1" id="KW-1133">Transmembrane helix</keyword>
<comment type="caution">
    <text evidence="2">The sequence shown here is derived from an EMBL/GenBank/DDBJ whole genome shotgun (WGS) entry which is preliminary data.</text>
</comment>
<reference evidence="2 3" key="1">
    <citation type="journal article" date="2018" name="BMC Genomics">
        <title>Whole genome sequencing and function prediction of 133 gut anaerobes isolated from chicken caecum in pure cultures.</title>
        <authorList>
            <person name="Medvecky M."/>
            <person name="Cejkova D."/>
            <person name="Polansky O."/>
            <person name="Karasova D."/>
            <person name="Kubasova T."/>
            <person name="Cizek A."/>
            <person name="Rychlik I."/>
        </authorList>
    </citation>
    <scope>NUCLEOTIDE SEQUENCE [LARGE SCALE GENOMIC DNA]</scope>
    <source>
        <strain evidence="2 3">An13</strain>
    </source>
</reference>
<feature type="transmembrane region" description="Helical" evidence="1">
    <location>
        <begin position="110"/>
        <end position="136"/>
    </location>
</feature>
<name>A0A1Y4SVV1_9FIRM</name>
<protein>
    <submittedName>
        <fullName evidence="2">Uncharacterized protein</fullName>
    </submittedName>
</protein>
<proteinExistence type="predicted"/>
<evidence type="ECO:0000256" key="1">
    <source>
        <dbReference type="SAM" id="Phobius"/>
    </source>
</evidence>
<feature type="transmembrane region" description="Helical" evidence="1">
    <location>
        <begin position="79"/>
        <end position="98"/>
    </location>
</feature>
<feature type="transmembrane region" description="Helical" evidence="1">
    <location>
        <begin position="214"/>
        <end position="234"/>
    </location>
</feature>
<feature type="transmembrane region" description="Helical" evidence="1">
    <location>
        <begin position="46"/>
        <end position="67"/>
    </location>
</feature>
<keyword evidence="1" id="KW-0472">Membrane</keyword>
<evidence type="ECO:0000313" key="2">
    <source>
        <dbReference type="EMBL" id="OUQ34037.1"/>
    </source>
</evidence>